<dbReference type="GO" id="GO:0005829">
    <property type="term" value="C:cytosol"/>
    <property type="evidence" value="ECO:0007669"/>
    <property type="project" value="TreeGrafter"/>
</dbReference>
<dbReference type="eggNOG" id="arCOG04373">
    <property type="taxonomic scope" value="Archaea"/>
</dbReference>
<dbReference type="InterPro" id="IPR029756">
    <property type="entry name" value="MTH1187/YkoF-like"/>
</dbReference>
<organism evidence="3 5">
    <name type="scientific">Pyrococcus abyssi (strain GE5 / Orsay)</name>
    <dbReference type="NCBI Taxonomy" id="272844"/>
    <lineage>
        <taxon>Archaea</taxon>
        <taxon>Methanobacteriati</taxon>
        <taxon>Methanobacteriota</taxon>
        <taxon>Thermococci</taxon>
        <taxon>Thermococcales</taxon>
        <taxon>Thermococcaceae</taxon>
        <taxon>Pyrococcus</taxon>
    </lineage>
</organism>
<protein>
    <recommendedName>
        <fullName evidence="2">Thiamine-binding protein domain-containing protein</fullName>
    </recommendedName>
</protein>
<proteinExistence type="inferred from homology"/>
<dbReference type="STRING" id="272844.PAB1240"/>
<name>Q9UY26_PYRAB</name>
<reference evidence="3" key="1">
    <citation type="submission" date="1999-07" db="EMBL/GenBank/DDBJ databases">
        <authorList>
            <person name="Genoscope"/>
        </authorList>
    </citation>
    <scope>NUCLEOTIDE SEQUENCE</scope>
    <source>
        <strain evidence="3">Orsay</strain>
    </source>
</reference>
<dbReference type="NCBIfam" id="TIGR00106">
    <property type="entry name" value="MTH1187 family thiamine-binding protein"/>
    <property type="match status" value="1"/>
</dbReference>
<dbReference type="InterPro" id="IPR051614">
    <property type="entry name" value="UPF0045_domain"/>
</dbReference>
<keyword evidence="5" id="KW-1185">Reference proteome</keyword>
<dbReference type="PANTHER" id="PTHR33777">
    <property type="entry name" value="UPF0045 PROTEIN ECM15"/>
    <property type="match status" value="1"/>
</dbReference>
<gene>
    <name evidence="3" type="ordered locus">PAB1240</name>
</gene>
<evidence type="ECO:0000313" key="6">
    <source>
        <dbReference type="Proteomes" id="UP000009139"/>
    </source>
</evidence>
<reference evidence="3 5" key="4">
    <citation type="journal article" date="2003" name="Mol. Microbiol.">
        <title>An integrated analysis of the genome of the hyperthermophilic archaeon Pyrococcus abyssi.</title>
        <authorList>
            <person name="Cohen G."/>
            <person name="Barbe V."/>
            <person name="Flament D."/>
            <person name="Galperin M."/>
            <person name="Heilig R."/>
            <person name="Ripp R."/>
            <person name="Lecompte O."/>
            <person name="Prieur D."/>
            <person name="Poch O."/>
            <person name="Quellerou J."/>
            <person name="Thierry J.C."/>
            <person name="Van der Oost J."/>
            <person name="Weissenbach J."/>
            <person name="Zivanovic Y."/>
            <person name="Forterre P."/>
        </authorList>
    </citation>
    <scope>NUCLEOTIDE SEQUENCE [LARGE SCALE GENOMIC DNA]</scope>
    <source>
        <strain evidence="5">GE5 / Orsay</strain>
        <strain evidence="3">Orsay</strain>
    </source>
</reference>
<dbReference type="Pfam" id="PF01910">
    <property type="entry name" value="Thiamine_BP"/>
    <property type="match status" value="1"/>
</dbReference>
<reference evidence="3" key="3">
    <citation type="journal article" date="2001" name="Genome Res.">
        <title>Genome evolution at the genus level: comparison of three complete genomes of hyperthermophilic archaea.</title>
        <authorList>
            <person name="Lecompte O."/>
            <person name="Ripp R."/>
            <person name="Puzos-Barbe V."/>
            <person name="Duprat S."/>
            <person name="Heilig R."/>
            <person name="Dietrich J."/>
            <person name="Thierry J.C."/>
            <person name="Poch O."/>
        </authorList>
    </citation>
    <scope>NUCLEOTIDE SEQUENCE</scope>
    <source>
        <strain evidence="3">Orsay</strain>
    </source>
</reference>
<dbReference type="AlphaFoldDB" id="Q9UY26"/>
<dbReference type="Gene3D" id="3.30.70.930">
    <property type="match status" value="1"/>
</dbReference>
<comment type="similarity">
    <text evidence="1">Belongs to the UPF0045 family.</text>
</comment>
<dbReference type="OrthoDB" id="10763at2157"/>
<reference evidence="3" key="2">
    <citation type="journal article" date="2000" name="J. Mol. Biol.">
        <title>Archaeal homologs of eukaryotic methylation guide small nucleolar RNAs: lessons from the Pyrococcus genomes.</title>
        <authorList>
            <person name="Gaspin C."/>
            <person name="Cavaille J."/>
            <person name="Erauso G."/>
        </authorList>
    </citation>
    <scope>NUCLEOTIDE SEQUENCE</scope>
    <source>
        <strain evidence="3">Orsay</strain>
    </source>
</reference>
<dbReference type="PANTHER" id="PTHR33777:SF1">
    <property type="entry name" value="UPF0045 PROTEIN ECM15"/>
    <property type="match status" value="1"/>
</dbReference>
<dbReference type="RefSeq" id="WP_010868800.1">
    <property type="nucleotide sequence ID" value="NC_000868.1"/>
</dbReference>
<evidence type="ECO:0000313" key="5">
    <source>
        <dbReference type="Proteomes" id="UP000000810"/>
    </source>
</evidence>
<evidence type="ECO:0000256" key="1">
    <source>
        <dbReference type="ARBA" id="ARBA00010272"/>
    </source>
</evidence>
<dbReference type="PATRIC" id="fig|272844.11.peg.1796"/>
<feature type="domain" description="Thiamine-binding protein" evidence="2">
    <location>
        <begin position="6"/>
        <end position="94"/>
    </location>
</feature>
<dbReference type="InterPro" id="IPR002767">
    <property type="entry name" value="Thiamine_BP"/>
</dbReference>
<dbReference type="EMBL" id="AJ248288">
    <property type="protein sequence ID" value="CAB50586.1"/>
    <property type="molecule type" value="Genomic_DNA"/>
</dbReference>
<dbReference type="PIR" id="D75018">
    <property type="entry name" value="D75018"/>
</dbReference>
<evidence type="ECO:0000259" key="2">
    <source>
        <dbReference type="Pfam" id="PF01910"/>
    </source>
</evidence>
<evidence type="ECO:0000313" key="4">
    <source>
        <dbReference type="EMBL" id="CCE71150.1"/>
    </source>
</evidence>
<sequence length="102" mass="11726">MSVIIEFSIVPLGEVSVSKYVAKVIDLLRERGIKYQLTPMGTIIEVKSLGEGLEIIREAHELMFTFGFKRVLTTIRIDERRDKERSMEDKVKSVLEKLEVEA</sequence>
<dbReference type="EMBL" id="HE613800">
    <property type="protein sequence ID" value="CCE71150.1"/>
    <property type="molecule type" value="Genomic_DNA"/>
</dbReference>
<reference evidence="4 6" key="5">
    <citation type="journal article" date="2012" name="Curr. Microbiol.">
        <title>Re-annotation of two hyperthermophilic archaea Pyrococcus abyssi GE5 and Pyrococcus furiosus DSM 3638.</title>
        <authorList>
            <person name="Gao J."/>
            <person name="Wang J."/>
        </authorList>
    </citation>
    <scope>GENOME REANNOTATION</scope>
    <source>
        <strain evidence="4">GE5</strain>
        <strain evidence="6">GE5 / Orsay</strain>
    </source>
</reference>
<dbReference type="SUPFAM" id="SSF89957">
    <property type="entry name" value="MTH1187/YkoF-like"/>
    <property type="match status" value="1"/>
</dbReference>
<dbReference type="KEGG" id="pab:PAB1240"/>
<dbReference type="Proteomes" id="UP000009139">
    <property type="component" value="Chromosome"/>
</dbReference>
<accession>Q9UY26</accession>
<evidence type="ECO:0000313" key="3">
    <source>
        <dbReference type="EMBL" id="CAB50586.1"/>
    </source>
</evidence>
<dbReference type="Proteomes" id="UP000000810">
    <property type="component" value="Chromosome"/>
</dbReference>
<dbReference type="HOGENOM" id="CLU_137479_3_1_2"/>